<dbReference type="GO" id="GO:0003955">
    <property type="term" value="F:NAD(P)H dehydrogenase (quinone) activity"/>
    <property type="evidence" value="ECO:0007669"/>
    <property type="project" value="TreeGrafter"/>
</dbReference>
<reference evidence="3 6" key="2">
    <citation type="submission" date="2022-05" db="EMBL/GenBank/DDBJ databases">
        <title>Genome Sequencing of Bee-Associated Microbes.</title>
        <authorList>
            <person name="Dunlap C."/>
        </authorList>
    </citation>
    <scope>NUCLEOTIDE SEQUENCE [LARGE SCALE GENOMIC DNA]</scope>
    <source>
        <strain evidence="3 6">NRRL B-23120</strain>
    </source>
</reference>
<feature type="domain" description="Flavodoxin-like fold" evidence="2">
    <location>
        <begin position="1"/>
        <end position="169"/>
    </location>
</feature>
<dbReference type="GO" id="GO:0009055">
    <property type="term" value="F:electron transfer activity"/>
    <property type="evidence" value="ECO:0007669"/>
    <property type="project" value="TreeGrafter"/>
</dbReference>
<dbReference type="PANTHER" id="PTHR47307">
    <property type="entry name" value="GLUTATHIONE-REGULATED POTASSIUM-EFFLUX SYSTEM ANCILLARY PROTEIN KEFG"/>
    <property type="match status" value="1"/>
</dbReference>
<dbReference type="AlphaFoldDB" id="A0A410WWE6"/>
<dbReference type="InterPro" id="IPR046980">
    <property type="entry name" value="KefG/KefF"/>
</dbReference>
<dbReference type="PANTHER" id="PTHR47307:SF1">
    <property type="entry name" value="GLUTATHIONE-REGULATED POTASSIUM-EFFLUX SYSTEM ANCILLARY PROTEIN KEFG"/>
    <property type="match status" value="1"/>
</dbReference>
<dbReference type="RefSeq" id="WP_042227764.1">
    <property type="nucleotide sequence ID" value="NZ_CP026520.1"/>
</dbReference>
<dbReference type="Gene3D" id="3.40.50.360">
    <property type="match status" value="1"/>
</dbReference>
<evidence type="ECO:0000313" key="6">
    <source>
        <dbReference type="Proteomes" id="UP001527202"/>
    </source>
</evidence>
<gene>
    <name evidence="3" type="ORF">M5X16_22845</name>
    <name evidence="4" type="ORF">PC41400_14265</name>
</gene>
<dbReference type="GO" id="GO:0010181">
    <property type="term" value="F:FMN binding"/>
    <property type="evidence" value="ECO:0007669"/>
    <property type="project" value="TreeGrafter"/>
</dbReference>
<dbReference type="SUPFAM" id="SSF52218">
    <property type="entry name" value="Flavoproteins"/>
    <property type="match status" value="1"/>
</dbReference>
<dbReference type="Proteomes" id="UP000288943">
    <property type="component" value="Chromosome"/>
</dbReference>
<dbReference type="OrthoDB" id="9798454at2"/>
<dbReference type="InterPro" id="IPR029039">
    <property type="entry name" value="Flavoprotein-like_sf"/>
</dbReference>
<accession>A0A410WWE6</accession>
<reference evidence="4 5" key="1">
    <citation type="submission" date="2018-01" db="EMBL/GenBank/DDBJ databases">
        <title>The whole genome sequencing and assembly of Paenibacillus chitinolyticus KCCM 41400 strain.</title>
        <authorList>
            <person name="Kim J.-Y."/>
            <person name="Park M.-K."/>
            <person name="Lee Y.-J."/>
            <person name="Yi H."/>
            <person name="Bahn Y.-S."/>
            <person name="Kim J.F."/>
            <person name="Lee D.-W."/>
        </authorList>
    </citation>
    <scope>NUCLEOTIDE SEQUENCE [LARGE SCALE GENOMIC DNA]</scope>
    <source>
        <strain evidence="4 5">KCCM 41400</strain>
    </source>
</reference>
<dbReference type="KEGG" id="pchi:PC41400_14265"/>
<protein>
    <submittedName>
        <fullName evidence="4">General stress protein</fullName>
    </submittedName>
    <submittedName>
        <fullName evidence="3">NAD(P)H-dependent oxidoreductase</fullName>
    </submittedName>
</protein>
<dbReference type="EMBL" id="JAMDMJ010000033">
    <property type="protein sequence ID" value="MCY9598594.1"/>
    <property type="molecule type" value="Genomic_DNA"/>
</dbReference>
<dbReference type="EMBL" id="CP026520">
    <property type="protein sequence ID" value="QAV18779.1"/>
    <property type="molecule type" value="Genomic_DNA"/>
</dbReference>
<proteinExistence type="predicted"/>
<dbReference type="GeneID" id="95375977"/>
<evidence type="ECO:0000256" key="1">
    <source>
        <dbReference type="ARBA" id="ARBA00023002"/>
    </source>
</evidence>
<organism evidence="4 5">
    <name type="scientific">Paenibacillus chitinolyticus</name>
    <dbReference type="NCBI Taxonomy" id="79263"/>
    <lineage>
        <taxon>Bacteria</taxon>
        <taxon>Bacillati</taxon>
        <taxon>Bacillota</taxon>
        <taxon>Bacilli</taxon>
        <taxon>Bacillales</taxon>
        <taxon>Paenibacillaceae</taxon>
        <taxon>Paenibacillus</taxon>
    </lineage>
</organism>
<dbReference type="InterPro" id="IPR003680">
    <property type="entry name" value="Flavodoxin_fold"/>
</dbReference>
<keyword evidence="1" id="KW-0560">Oxidoreductase</keyword>
<dbReference type="Pfam" id="PF02525">
    <property type="entry name" value="Flavodoxin_2"/>
    <property type="match status" value="1"/>
</dbReference>
<keyword evidence="6" id="KW-1185">Reference proteome</keyword>
<evidence type="ECO:0000313" key="5">
    <source>
        <dbReference type="Proteomes" id="UP000288943"/>
    </source>
</evidence>
<evidence type="ECO:0000259" key="2">
    <source>
        <dbReference type="Pfam" id="PF02525"/>
    </source>
</evidence>
<sequence>MKIMVITAHPDLTASRVNRAFARKASTVPGVYVRDLYREYPEWTIDVEKEQRLLTEHDRIVFQFPLYWYSSPALLKKWFDDVLTYGWAFGTDGVHLTGKEFIVATTTGGTENQYRSGGSNWHTLSEFMKPIQSTIEKCNGVFLPVFAAYHLSDAPEAELEAEADRYASHIVSLQADLAD</sequence>
<name>A0A410WWE6_9BACL</name>
<evidence type="ECO:0000313" key="4">
    <source>
        <dbReference type="EMBL" id="QAV18779.1"/>
    </source>
</evidence>
<evidence type="ECO:0000313" key="3">
    <source>
        <dbReference type="EMBL" id="MCY9598594.1"/>
    </source>
</evidence>
<dbReference type="Proteomes" id="UP001527202">
    <property type="component" value="Unassembled WGS sequence"/>
</dbReference>